<keyword evidence="3" id="KW-0479">Metal-binding</keyword>
<evidence type="ECO:0000313" key="12">
    <source>
        <dbReference type="Proteomes" id="UP000005239"/>
    </source>
</evidence>
<feature type="region of interest" description="Disordered" evidence="10">
    <location>
        <begin position="1"/>
        <end position="204"/>
    </location>
</feature>
<dbReference type="GO" id="GO:0008270">
    <property type="term" value="F:zinc ion binding"/>
    <property type="evidence" value="ECO:0007669"/>
    <property type="project" value="UniProtKB-KW"/>
</dbReference>
<keyword evidence="6" id="KW-0805">Transcription regulation</keyword>
<dbReference type="InterPro" id="IPR017884">
    <property type="entry name" value="SANT_dom"/>
</dbReference>
<sequence length="633" mass="72944">NSMSVPRSDHDGSVDREEMMEGSPDLNEEELLMGGEEDEEEGVMPRGDSAGDDGDGEDSPLDELSRIDRESPDDEPPMEDDDMEAEEEDEPPLLDDDDDDEERRKLFGVADDHDHIKHEVDEDEDDEELSPLSSESRRSSRLSSRSTRQSASIDQEDVLLDDDDIGRHHYINEYGEEEEEEEERVYDEDKKRGKDDAHPTLLAPHGEGIIHVGSEYQATIQEGRERTAREDEDRDVALWLPPPGGLNEDELVEFCEEAMGIYMLSFDRALYILQSSGYDYKKALETVSQRKSVREEWSEDDNVMFRQAYALYGKNFARIRQTMPHRSMSSIIHHYYSTKKQQDYKSLVDSKIDRTGFHIEEESSGAILDGGMCENCEERVDRLFLIESTKQCNTCTLYFKLMLKPRPVPKEELPEGRSKHRGLTLDKDYMEIVDDFIALAEHLPDDNGEPLPKKSRFDGIHMSVCVFQSKQTKVHEKMRELDHEMLRCRTRTVRTEQAIKAQRAQLAERGLSRSVGYTVMGLWEQANFDRLRQQIDKNDADKGRVRMQYTWTDQEKITAFHCFVRYGRDFEAVAEVVGTKSPDMVKSLYSELKDDIDKIIDDAEEADEKEAESMDREEVLGTKKLPVEVVDLD</sequence>
<organism evidence="11 12">
    <name type="scientific">Pristionchus pacificus</name>
    <name type="common">Parasitic nematode worm</name>
    <dbReference type="NCBI Taxonomy" id="54126"/>
    <lineage>
        <taxon>Eukaryota</taxon>
        <taxon>Metazoa</taxon>
        <taxon>Ecdysozoa</taxon>
        <taxon>Nematoda</taxon>
        <taxon>Chromadorea</taxon>
        <taxon>Rhabditida</taxon>
        <taxon>Rhabditina</taxon>
        <taxon>Diplogasteromorpha</taxon>
        <taxon>Diplogasteroidea</taxon>
        <taxon>Neodiplogasteridae</taxon>
        <taxon>Pristionchus</taxon>
    </lineage>
</organism>
<evidence type="ECO:0000256" key="7">
    <source>
        <dbReference type="ARBA" id="ARBA00023125"/>
    </source>
</evidence>
<dbReference type="Gene3D" id="1.20.58.1880">
    <property type="match status" value="1"/>
</dbReference>
<evidence type="ECO:0000256" key="8">
    <source>
        <dbReference type="ARBA" id="ARBA00023163"/>
    </source>
</evidence>
<dbReference type="AlphaFoldDB" id="A0A2A6BZN6"/>
<dbReference type="FunFam" id="1.10.10.60:FF:000012">
    <property type="entry name" value="Metastasis-associated 1 family, member 3"/>
    <property type="match status" value="1"/>
</dbReference>
<name>A0A2A6BZN6_PRIPA</name>
<dbReference type="Proteomes" id="UP000005239">
    <property type="component" value="Unassembled WGS sequence"/>
</dbReference>
<dbReference type="InterPro" id="IPR001005">
    <property type="entry name" value="SANT/Myb"/>
</dbReference>
<proteinExistence type="predicted"/>
<evidence type="ECO:0000256" key="3">
    <source>
        <dbReference type="ARBA" id="ARBA00022723"/>
    </source>
</evidence>
<keyword evidence="4" id="KW-0863">Zinc-finger</keyword>
<feature type="compositionally biased region" description="Low complexity" evidence="10">
    <location>
        <begin position="141"/>
        <end position="153"/>
    </location>
</feature>
<feature type="compositionally biased region" description="Acidic residues" evidence="10">
    <location>
        <begin position="71"/>
        <end position="101"/>
    </location>
</feature>
<accession>A0A2A6BZN6</accession>
<accession>A0A8R1Z3Y1</accession>
<dbReference type="PROSITE" id="PS51156">
    <property type="entry name" value="ELM2"/>
    <property type="match status" value="1"/>
</dbReference>
<protein>
    <submittedName>
        <fullName evidence="11">Spr-1</fullName>
    </submittedName>
</protein>
<reference evidence="11" key="2">
    <citation type="submission" date="2022-06" db="UniProtKB">
        <authorList>
            <consortium name="EnsemblMetazoa"/>
        </authorList>
    </citation>
    <scope>IDENTIFICATION</scope>
    <source>
        <strain evidence="11">PS312</strain>
    </source>
</reference>
<comment type="subcellular location">
    <subcellularLocation>
        <location evidence="1">Nucleus</location>
    </subcellularLocation>
</comment>
<evidence type="ECO:0000313" key="11">
    <source>
        <dbReference type="EnsemblMetazoa" id="PPA42165.1"/>
    </source>
</evidence>
<dbReference type="OrthoDB" id="10064338at2759"/>
<evidence type="ECO:0000256" key="4">
    <source>
        <dbReference type="ARBA" id="ARBA00022771"/>
    </source>
</evidence>
<dbReference type="InterPro" id="IPR051066">
    <property type="entry name" value="Trans_reg/Corepressor"/>
</dbReference>
<feature type="compositionally biased region" description="Basic and acidic residues" evidence="10">
    <location>
        <begin position="7"/>
        <end position="19"/>
    </location>
</feature>
<evidence type="ECO:0000256" key="10">
    <source>
        <dbReference type="SAM" id="MobiDB-lite"/>
    </source>
</evidence>
<feature type="compositionally biased region" description="Acidic residues" evidence="10">
    <location>
        <begin position="50"/>
        <end position="61"/>
    </location>
</feature>
<dbReference type="Pfam" id="PF00249">
    <property type="entry name" value="Myb_DNA-binding"/>
    <property type="match status" value="1"/>
</dbReference>
<dbReference type="Gene3D" id="1.10.10.60">
    <property type="entry name" value="Homeodomain-like"/>
    <property type="match status" value="1"/>
</dbReference>
<dbReference type="SMART" id="SM00717">
    <property type="entry name" value="SANT"/>
    <property type="match status" value="2"/>
</dbReference>
<dbReference type="Pfam" id="PF01448">
    <property type="entry name" value="ELM2"/>
    <property type="match status" value="1"/>
</dbReference>
<keyword evidence="5" id="KW-0862">Zinc</keyword>
<dbReference type="GO" id="GO:0000118">
    <property type="term" value="C:histone deacetylase complex"/>
    <property type="evidence" value="ECO:0000318"/>
    <property type="project" value="GO_Central"/>
</dbReference>
<dbReference type="GO" id="GO:0003677">
    <property type="term" value="F:DNA binding"/>
    <property type="evidence" value="ECO:0007669"/>
    <property type="project" value="UniProtKB-KW"/>
</dbReference>
<keyword evidence="2" id="KW-0678">Repressor</keyword>
<feature type="compositionally biased region" description="Basic and acidic residues" evidence="10">
    <location>
        <begin position="102"/>
        <end position="120"/>
    </location>
</feature>
<keyword evidence="12" id="KW-1185">Reference proteome</keyword>
<dbReference type="GO" id="GO:0006357">
    <property type="term" value="P:regulation of transcription by RNA polymerase II"/>
    <property type="evidence" value="ECO:0000318"/>
    <property type="project" value="GO_Central"/>
</dbReference>
<dbReference type="GO" id="GO:0045892">
    <property type="term" value="P:negative regulation of DNA-templated transcription"/>
    <property type="evidence" value="ECO:0000318"/>
    <property type="project" value="GO_Central"/>
</dbReference>
<keyword evidence="9" id="KW-0539">Nucleus</keyword>
<feature type="compositionally biased region" description="Acidic residues" evidence="10">
    <location>
        <begin position="154"/>
        <end position="164"/>
    </location>
</feature>
<keyword evidence="7" id="KW-0238">DNA-binding</keyword>
<dbReference type="PANTHER" id="PTHR16089">
    <property type="entry name" value="REST COREPRESSOR COREST PROTEIN-RELATED"/>
    <property type="match status" value="1"/>
</dbReference>
<evidence type="ECO:0000256" key="9">
    <source>
        <dbReference type="ARBA" id="ARBA00023242"/>
    </source>
</evidence>
<dbReference type="EnsemblMetazoa" id="PPA42165.1">
    <property type="protein sequence ID" value="PPA42165.1"/>
    <property type="gene ID" value="WBGene00280534"/>
</dbReference>
<dbReference type="InterPro" id="IPR009057">
    <property type="entry name" value="Homeodomain-like_sf"/>
</dbReference>
<evidence type="ECO:0000256" key="6">
    <source>
        <dbReference type="ARBA" id="ARBA00023015"/>
    </source>
</evidence>
<dbReference type="SMART" id="SM01189">
    <property type="entry name" value="ELM2"/>
    <property type="match status" value="1"/>
</dbReference>
<feature type="compositionally biased region" description="Acidic residues" evidence="10">
    <location>
        <begin position="26"/>
        <end position="42"/>
    </location>
</feature>
<evidence type="ECO:0000256" key="5">
    <source>
        <dbReference type="ARBA" id="ARBA00022833"/>
    </source>
</evidence>
<evidence type="ECO:0000256" key="2">
    <source>
        <dbReference type="ARBA" id="ARBA00022491"/>
    </source>
</evidence>
<dbReference type="GO" id="GO:0005667">
    <property type="term" value="C:transcription regulator complex"/>
    <property type="evidence" value="ECO:0000318"/>
    <property type="project" value="GO_Central"/>
</dbReference>
<feature type="compositionally biased region" description="Acidic residues" evidence="10">
    <location>
        <begin position="174"/>
        <end position="186"/>
    </location>
</feature>
<dbReference type="InterPro" id="IPR000949">
    <property type="entry name" value="ELM2_dom"/>
</dbReference>
<feature type="compositionally biased region" description="Basic and acidic residues" evidence="10">
    <location>
        <begin position="187"/>
        <end position="198"/>
    </location>
</feature>
<keyword evidence="8" id="KW-0804">Transcription</keyword>
<dbReference type="SUPFAM" id="SSF46689">
    <property type="entry name" value="Homeodomain-like"/>
    <property type="match status" value="2"/>
</dbReference>
<gene>
    <name evidence="11" type="primary">WBGene00280534</name>
</gene>
<dbReference type="GO" id="GO:0003714">
    <property type="term" value="F:transcription corepressor activity"/>
    <property type="evidence" value="ECO:0000318"/>
    <property type="project" value="GO_Central"/>
</dbReference>
<reference evidence="12" key="1">
    <citation type="journal article" date="2008" name="Nat. Genet.">
        <title>The Pristionchus pacificus genome provides a unique perspective on nematode lifestyle and parasitism.</title>
        <authorList>
            <person name="Dieterich C."/>
            <person name="Clifton S.W."/>
            <person name="Schuster L.N."/>
            <person name="Chinwalla A."/>
            <person name="Delehaunty K."/>
            <person name="Dinkelacker I."/>
            <person name="Fulton L."/>
            <person name="Fulton R."/>
            <person name="Godfrey J."/>
            <person name="Minx P."/>
            <person name="Mitreva M."/>
            <person name="Roeseler W."/>
            <person name="Tian H."/>
            <person name="Witte H."/>
            <person name="Yang S.P."/>
            <person name="Wilson R.K."/>
            <person name="Sommer R.J."/>
        </authorList>
    </citation>
    <scope>NUCLEOTIDE SEQUENCE [LARGE SCALE GENOMIC DNA]</scope>
    <source>
        <strain evidence="12">PS312</strain>
    </source>
</reference>
<dbReference type="PANTHER" id="PTHR16089:SF28">
    <property type="entry name" value="REST COREPRESSOR"/>
    <property type="match status" value="1"/>
</dbReference>
<dbReference type="PROSITE" id="PS51293">
    <property type="entry name" value="SANT"/>
    <property type="match status" value="2"/>
</dbReference>
<evidence type="ECO:0000256" key="1">
    <source>
        <dbReference type="ARBA" id="ARBA00004123"/>
    </source>
</evidence>